<comment type="caution">
    <text evidence="11">The sequence shown here is derived from an EMBL/GenBank/DDBJ whole genome shotgun (WGS) entry which is preliminary data.</text>
</comment>
<dbReference type="PANTHER" id="PTHR43386:SF1">
    <property type="entry name" value="D,D-DIPEPTIDE TRANSPORT SYSTEM PERMEASE PROTEIN DDPC-RELATED"/>
    <property type="match status" value="1"/>
</dbReference>
<evidence type="ECO:0000259" key="10">
    <source>
        <dbReference type="PROSITE" id="PS50928"/>
    </source>
</evidence>
<dbReference type="Pfam" id="PF12911">
    <property type="entry name" value="OppC_N"/>
    <property type="match status" value="1"/>
</dbReference>
<evidence type="ECO:0000256" key="5">
    <source>
        <dbReference type="ARBA" id="ARBA00022856"/>
    </source>
</evidence>
<protein>
    <submittedName>
        <fullName evidence="11">Peptide ABC transporter permease</fullName>
    </submittedName>
</protein>
<keyword evidence="7 9" id="KW-1133">Transmembrane helix</keyword>
<feature type="transmembrane region" description="Helical" evidence="9">
    <location>
        <begin position="123"/>
        <end position="147"/>
    </location>
</feature>
<keyword evidence="2 9" id="KW-0813">Transport</keyword>
<evidence type="ECO:0000313" key="11">
    <source>
        <dbReference type="EMBL" id="OEO31709.1"/>
    </source>
</evidence>
<dbReference type="GO" id="GO:0005886">
    <property type="term" value="C:plasma membrane"/>
    <property type="evidence" value="ECO:0007669"/>
    <property type="project" value="UniProtKB-SubCell"/>
</dbReference>
<dbReference type="GO" id="GO:0071916">
    <property type="term" value="F:dipeptide transmembrane transporter activity"/>
    <property type="evidence" value="ECO:0007669"/>
    <property type="project" value="TreeGrafter"/>
</dbReference>
<feature type="transmembrane region" description="Helical" evidence="9">
    <location>
        <begin position="202"/>
        <end position="223"/>
    </location>
</feature>
<reference evidence="11 12" key="1">
    <citation type="journal article" date="2015" name="Genome Announc.">
        <title>Genome Assemblies of Three Soil-Associated Devosia species: D. insulae, D. limi, and D. soli.</title>
        <authorList>
            <person name="Hassan Y.I."/>
            <person name="Lepp D."/>
            <person name="Zhou T."/>
        </authorList>
    </citation>
    <scope>NUCLEOTIDE SEQUENCE [LARGE SCALE GENOMIC DNA]</scope>
    <source>
        <strain evidence="11 12">DS-56</strain>
    </source>
</reference>
<keyword evidence="6" id="KW-0653">Protein transport</keyword>
<dbReference type="PROSITE" id="PS50928">
    <property type="entry name" value="ABC_TM1"/>
    <property type="match status" value="1"/>
</dbReference>
<feature type="transmembrane region" description="Helical" evidence="9">
    <location>
        <begin position="262"/>
        <end position="283"/>
    </location>
</feature>
<dbReference type="Pfam" id="PF00528">
    <property type="entry name" value="BPD_transp_1"/>
    <property type="match status" value="1"/>
</dbReference>
<keyword evidence="8 9" id="KW-0472">Membrane</keyword>
<dbReference type="Gene3D" id="1.10.3720.10">
    <property type="entry name" value="MetI-like"/>
    <property type="match status" value="1"/>
</dbReference>
<dbReference type="GO" id="GO:0015031">
    <property type="term" value="P:protein transport"/>
    <property type="evidence" value="ECO:0007669"/>
    <property type="project" value="UniProtKB-KW"/>
</dbReference>
<feature type="transmembrane region" description="Helical" evidence="9">
    <location>
        <begin position="153"/>
        <end position="171"/>
    </location>
</feature>
<dbReference type="SUPFAM" id="SSF161098">
    <property type="entry name" value="MetI-like"/>
    <property type="match status" value="1"/>
</dbReference>
<evidence type="ECO:0000256" key="7">
    <source>
        <dbReference type="ARBA" id="ARBA00022989"/>
    </source>
</evidence>
<name>A0A1E5XSZ1_9HYPH</name>
<evidence type="ECO:0000256" key="2">
    <source>
        <dbReference type="ARBA" id="ARBA00022448"/>
    </source>
</evidence>
<dbReference type="CDD" id="cd06261">
    <property type="entry name" value="TM_PBP2"/>
    <property type="match status" value="1"/>
</dbReference>
<keyword evidence="12" id="KW-1185">Reference proteome</keyword>
<dbReference type="InterPro" id="IPR025966">
    <property type="entry name" value="OppC_N"/>
</dbReference>
<organism evidence="11 12">
    <name type="scientific">Devosia insulae DS-56</name>
    <dbReference type="NCBI Taxonomy" id="1116389"/>
    <lineage>
        <taxon>Bacteria</taxon>
        <taxon>Pseudomonadati</taxon>
        <taxon>Pseudomonadota</taxon>
        <taxon>Alphaproteobacteria</taxon>
        <taxon>Hyphomicrobiales</taxon>
        <taxon>Devosiaceae</taxon>
        <taxon>Devosia</taxon>
    </lineage>
</organism>
<dbReference type="InterPro" id="IPR035906">
    <property type="entry name" value="MetI-like_sf"/>
</dbReference>
<dbReference type="EMBL" id="LAJE02000140">
    <property type="protein sequence ID" value="OEO31709.1"/>
    <property type="molecule type" value="Genomic_DNA"/>
</dbReference>
<keyword evidence="5" id="KW-0571">Peptide transport</keyword>
<evidence type="ECO:0000256" key="6">
    <source>
        <dbReference type="ARBA" id="ARBA00022927"/>
    </source>
</evidence>
<evidence type="ECO:0000256" key="9">
    <source>
        <dbReference type="RuleBase" id="RU363032"/>
    </source>
</evidence>
<evidence type="ECO:0000313" key="12">
    <source>
        <dbReference type="Proteomes" id="UP000095463"/>
    </source>
</evidence>
<gene>
    <name evidence="11" type="ORF">VW23_014995</name>
</gene>
<comment type="similarity">
    <text evidence="9">Belongs to the binding-protein-dependent transport system permease family.</text>
</comment>
<keyword evidence="3" id="KW-1003">Cell membrane</keyword>
<comment type="subcellular location">
    <subcellularLocation>
        <location evidence="1 9">Cell membrane</location>
        <topology evidence="1 9">Multi-pass membrane protein</topology>
    </subcellularLocation>
</comment>
<dbReference type="InterPro" id="IPR050366">
    <property type="entry name" value="BP-dependent_transpt_permease"/>
</dbReference>
<dbReference type="OrthoDB" id="9805884at2"/>
<evidence type="ECO:0000256" key="3">
    <source>
        <dbReference type="ARBA" id="ARBA00022475"/>
    </source>
</evidence>
<dbReference type="InterPro" id="IPR000515">
    <property type="entry name" value="MetI-like"/>
</dbReference>
<dbReference type="PANTHER" id="PTHR43386">
    <property type="entry name" value="OLIGOPEPTIDE TRANSPORT SYSTEM PERMEASE PROTEIN APPC"/>
    <property type="match status" value="1"/>
</dbReference>
<feature type="transmembrane region" description="Helical" evidence="9">
    <location>
        <begin position="94"/>
        <end position="116"/>
    </location>
</feature>
<evidence type="ECO:0000256" key="4">
    <source>
        <dbReference type="ARBA" id="ARBA00022692"/>
    </source>
</evidence>
<feature type="domain" description="ABC transmembrane type-1" evidence="10">
    <location>
        <begin position="88"/>
        <end position="280"/>
    </location>
</feature>
<evidence type="ECO:0000256" key="1">
    <source>
        <dbReference type="ARBA" id="ARBA00004651"/>
    </source>
</evidence>
<feature type="transmembrane region" description="Helical" evidence="9">
    <location>
        <begin position="30"/>
        <end position="49"/>
    </location>
</feature>
<sequence length="314" mass="34186">MAELGVKPRSRLLARLPGWAQLFVTNKKGLFGLAILAIFMILALLAPLITPYDPYRRAGKPHVQPGVEHFLGTSRQGKDNFSQLLEGSRASLTVGFIAGFSATLIGLAVGISAGYFGGKTDEVLTFFVNVSLVLPALPLIIVLASFIEEASPTVIGLVLALTGWGWSARTIRTQTLALKSREFVLAAELMGEKKWRIIVREILPNMSSFVVGGFVLATIYGILAEAALEFIGLGSPNSVTWGTMLYWAMRAQALQTGAWFEIWPPAIAIMLTGAALVMVNFAVDEITNPQLAATRRIGPIRRFLRRRNRSADFV</sequence>
<proteinExistence type="inferred from homology"/>
<dbReference type="AlphaFoldDB" id="A0A1E5XSZ1"/>
<keyword evidence="4 9" id="KW-0812">Transmembrane</keyword>
<accession>A0A1E5XSZ1</accession>
<evidence type="ECO:0000256" key="8">
    <source>
        <dbReference type="ARBA" id="ARBA00023136"/>
    </source>
</evidence>
<dbReference type="Proteomes" id="UP000095463">
    <property type="component" value="Unassembled WGS sequence"/>
</dbReference>